<keyword evidence="1" id="KW-0812">Transmembrane</keyword>
<evidence type="ECO:0000313" key="2">
    <source>
        <dbReference type="EMBL" id="ORX56517.1"/>
    </source>
</evidence>
<reference evidence="2 3" key="1">
    <citation type="submission" date="2016-08" db="EMBL/GenBank/DDBJ databases">
        <title>Genomes of anaerobic fungi encode conserved fungal cellulosomes for biomass hydrolysis.</title>
        <authorList>
            <consortium name="DOE Joint Genome Institute"/>
            <person name="Haitjema C.H."/>
            <person name="Gilmore S.P."/>
            <person name="Henske J.K."/>
            <person name="Solomon K.V."/>
            <person name="De Groot R."/>
            <person name="Kuo A."/>
            <person name="Mondo S.J."/>
            <person name="Salamov A.A."/>
            <person name="Labutti K."/>
            <person name="Zhao Z."/>
            <person name="Chiniquy J."/>
            <person name="Barry K."/>
            <person name="Brewer H.M."/>
            <person name="Purvine S.O."/>
            <person name="Wright A.T."/>
            <person name="Boxma B."/>
            <person name="Van Alen T."/>
            <person name="Hackstein J.H."/>
            <person name="Baker S.E."/>
            <person name="Grigoriev I.V."/>
            <person name="O'Malley M.A."/>
        </authorList>
    </citation>
    <scope>NUCLEOTIDE SEQUENCE [LARGE SCALE GENOMIC DNA]</scope>
    <source>
        <strain evidence="3">finn</strain>
    </source>
</reference>
<dbReference type="OrthoDB" id="2130912at2759"/>
<gene>
    <name evidence="2" type="ORF">BCR36DRAFT_580827</name>
</gene>
<feature type="transmembrane region" description="Helical" evidence="1">
    <location>
        <begin position="340"/>
        <end position="363"/>
    </location>
</feature>
<evidence type="ECO:0000313" key="3">
    <source>
        <dbReference type="Proteomes" id="UP000193719"/>
    </source>
</evidence>
<protein>
    <submittedName>
        <fullName evidence="2">Uncharacterized protein</fullName>
    </submittedName>
</protein>
<dbReference type="Proteomes" id="UP000193719">
    <property type="component" value="Unassembled WGS sequence"/>
</dbReference>
<comment type="caution">
    <text evidence="2">The sequence shown here is derived from an EMBL/GenBank/DDBJ whole genome shotgun (WGS) entry which is preliminary data.</text>
</comment>
<dbReference type="AlphaFoldDB" id="A0A1Y1VIP5"/>
<dbReference type="PANTHER" id="PTHR38360">
    <property type="entry name" value="OS03G0120000 PROTEIN"/>
    <property type="match status" value="1"/>
</dbReference>
<keyword evidence="1" id="KW-0472">Membrane</keyword>
<keyword evidence="1" id="KW-1133">Transmembrane helix</keyword>
<name>A0A1Y1VIP5_9FUNG</name>
<accession>A0A1Y1VIP5</accession>
<evidence type="ECO:0000256" key="1">
    <source>
        <dbReference type="SAM" id="Phobius"/>
    </source>
</evidence>
<organism evidence="2 3">
    <name type="scientific">Piromyces finnis</name>
    <dbReference type="NCBI Taxonomy" id="1754191"/>
    <lineage>
        <taxon>Eukaryota</taxon>
        <taxon>Fungi</taxon>
        <taxon>Fungi incertae sedis</taxon>
        <taxon>Chytridiomycota</taxon>
        <taxon>Chytridiomycota incertae sedis</taxon>
        <taxon>Neocallimastigomycetes</taxon>
        <taxon>Neocallimastigales</taxon>
        <taxon>Neocallimastigaceae</taxon>
        <taxon>Piromyces</taxon>
    </lineage>
</organism>
<reference evidence="2 3" key="2">
    <citation type="submission" date="2016-08" db="EMBL/GenBank/DDBJ databases">
        <title>Pervasive Adenine N6-methylation of Active Genes in Fungi.</title>
        <authorList>
            <consortium name="DOE Joint Genome Institute"/>
            <person name="Mondo S.J."/>
            <person name="Dannebaum R.O."/>
            <person name="Kuo R.C."/>
            <person name="Labutti K."/>
            <person name="Haridas S."/>
            <person name="Kuo A."/>
            <person name="Salamov A."/>
            <person name="Ahrendt S.R."/>
            <person name="Lipzen A."/>
            <person name="Sullivan W."/>
            <person name="Andreopoulos W.B."/>
            <person name="Clum A."/>
            <person name="Lindquist E."/>
            <person name="Daum C."/>
            <person name="Ramamoorthy G.K."/>
            <person name="Gryganskyi A."/>
            <person name="Culley D."/>
            <person name="Magnuson J.K."/>
            <person name="James T.Y."/>
            <person name="O'Malley M.A."/>
            <person name="Stajich J.E."/>
            <person name="Spatafora J.W."/>
            <person name="Visel A."/>
            <person name="Grigoriev I.V."/>
        </authorList>
    </citation>
    <scope>NUCLEOTIDE SEQUENCE [LARGE SCALE GENOMIC DNA]</scope>
    <source>
        <strain evidence="3">finn</strain>
    </source>
</reference>
<proteinExistence type="predicted"/>
<dbReference type="PANTHER" id="PTHR38360:SF1">
    <property type="entry name" value="F12P19.7"/>
    <property type="match status" value="1"/>
</dbReference>
<dbReference type="PROSITE" id="PS51257">
    <property type="entry name" value="PROKAR_LIPOPROTEIN"/>
    <property type="match status" value="1"/>
</dbReference>
<dbReference type="EMBL" id="MCFH01000007">
    <property type="protein sequence ID" value="ORX56517.1"/>
    <property type="molecule type" value="Genomic_DNA"/>
</dbReference>
<sequence length="402" mass="47420">MRMTITKLFNFDGKKSLINYIIGNYSTTGCVFNNAKRIQSNDTLSTVPLDSLFYIDSSPYTIIQNFNEVSIKFGALEEKTPLARAEWLKFISVFYGYEREASQLFSQIEENYNCNKFLIKKQNLLASMRVVWLNRVSQNQNLWVMNDYLYKTELLKDAGAEILTIKEDNVESLHKVLKNVHFVIDDTEITDDSNAMEEFYKNYEYNDENSKRGVNFLSNKNILTNDGSRSSTGISSWKEDYLVYPHLVLADLIYWFHPKLPVSKYFKFEIEQNNYDNHYWFRNIAKNSPIHMTSNIKCPTEIPDIITQTICINLDDYDGDYSDYYAFYDIKTFLKKYILMYWYLIAFFGCFLIGLIASVHYIYKGKILRKLKNKFSNKNIHYANNENVANHNFFILEDDDFE</sequence>
<dbReference type="STRING" id="1754191.A0A1Y1VIP5"/>
<keyword evidence="3" id="KW-1185">Reference proteome</keyword>